<evidence type="ECO:0000256" key="1">
    <source>
        <dbReference type="ARBA" id="ARBA00002868"/>
    </source>
</evidence>
<name>A0AAW9Q6T6_9BURK</name>
<evidence type="ECO:0000256" key="4">
    <source>
        <dbReference type="ARBA" id="ARBA00022517"/>
    </source>
</evidence>
<comment type="similarity">
    <text evidence="2">Belongs to the DUF177 domain family.</text>
</comment>
<reference evidence="6 7" key="1">
    <citation type="submission" date="2024-02" db="EMBL/GenBank/DDBJ databases">
        <title>Genome sequence of Aquincola sp. MAHUQ-54.</title>
        <authorList>
            <person name="Huq M.A."/>
        </authorList>
    </citation>
    <scope>NUCLEOTIDE SEQUENCE [LARGE SCALE GENOMIC DNA]</scope>
    <source>
        <strain evidence="6 7">MAHUQ-54</strain>
    </source>
</reference>
<evidence type="ECO:0000256" key="2">
    <source>
        <dbReference type="ARBA" id="ARBA00010740"/>
    </source>
</evidence>
<dbReference type="PANTHER" id="PTHR38099:SF1">
    <property type="entry name" value="LARGE RIBOSOMAL RNA SUBUNIT ACCUMULATION PROTEIN YCED"/>
    <property type="match status" value="1"/>
</dbReference>
<sequence>MKLADHDPRRLDVAAFAARGDAMQGMWPLSALGRLAEGVPAEADDLPRRDVAWQAQGELRPVKGGEPEVWLRLTASADVPQECQRCLAPVAVPVAVDRWLRFVRDEDLAAQLDADSEDDVLSLPRWLDLQELVEDELLLSLPLVPRHERCPQPLPMASGAGEAAEIEPEAEARANPFAALAALKGRSRSS</sequence>
<gene>
    <name evidence="6" type="ORF">V4F39_12410</name>
</gene>
<comment type="function">
    <text evidence="1">Plays a role in synthesis, processing and/or stability of 23S rRNA.</text>
</comment>
<dbReference type="AlphaFoldDB" id="A0AAW9Q6T6"/>
<evidence type="ECO:0000256" key="3">
    <source>
        <dbReference type="ARBA" id="ARBA00015716"/>
    </source>
</evidence>
<dbReference type="Pfam" id="PF02620">
    <property type="entry name" value="YceD"/>
    <property type="match status" value="1"/>
</dbReference>
<dbReference type="GO" id="GO:0005829">
    <property type="term" value="C:cytosol"/>
    <property type="evidence" value="ECO:0007669"/>
    <property type="project" value="TreeGrafter"/>
</dbReference>
<evidence type="ECO:0000256" key="5">
    <source>
        <dbReference type="ARBA" id="ARBA00031841"/>
    </source>
</evidence>
<proteinExistence type="inferred from homology"/>
<keyword evidence="7" id="KW-1185">Reference proteome</keyword>
<evidence type="ECO:0000313" key="6">
    <source>
        <dbReference type="EMBL" id="MEF7614716.1"/>
    </source>
</evidence>
<dbReference type="Proteomes" id="UP001336250">
    <property type="component" value="Unassembled WGS sequence"/>
</dbReference>
<organism evidence="6 7">
    <name type="scientific">Aquincola agrisoli</name>
    <dbReference type="NCBI Taxonomy" id="3119538"/>
    <lineage>
        <taxon>Bacteria</taxon>
        <taxon>Pseudomonadati</taxon>
        <taxon>Pseudomonadota</taxon>
        <taxon>Betaproteobacteria</taxon>
        <taxon>Burkholderiales</taxon>
        <taxon>Sphaerotilaceae</taxon>
        <taxon>Aquincola</taxon>
    </lineage>
</organism>
<dbReference type="GO" id="GO:0042254">
    <property type="term" value="P:ribosome biogenesis"/>
    <property type="evidence" value="ECO:0007669"/>
    <property type="project" value="UniProtKB-KW"/>
</dbReference>
<comment type="caution">
    <text evidence="6">The sequence shown here is derived from an EMBL/GenBank/DDBJ whole genome shotgun (WGS) entry which is preliminary data.</text>
</comment>
<dbReference type="InterPro" id="IPR039255">
    <property type="entry name" value="YceD_bac"/>
</dbReference>
<dbReference type="InterPro" id="IPR003772">
    <property type="entry name" value="YceD"/>
</dbReference>
<dbReference type="RefSeq" id="WP_332289758.1">
    <property type="nucleotide sequence ID" value="NZ_JAZIBG010000028.1"/>
</dbReference>
<accession>A0AAW9Q6T6</accession>
<dbReference type="EMBL" id="JAZIBG010000028">
    <property type="protein sequence ID" value="MEF7614716.1"/>
    <property type="molecule type" value="Genomic_DNA"/>
</dbReference>
<dbReference type="PANTHER" id="PTHR38099">
    <property type="entry name" value="LARGE RIBOSOMAL RNA SUBUNIT ACCUMULATION PROTEIN YCED"/>
    <property type="match status" value="1"/>
</dbReference>
<protein>
    <recommendedName>
        <fullName evidence="3">Large ribosomal RNA subunit accumulation protein YceD</fullName>
    </recommendedName>
    <alternativeName>
        <fullName evidence="5">23S rRNA accumulation protein YceD</fullName>
    </alternativeName>
</protein>
<evidence type="ECO:0000313" key="7">
    <source>
        <dbReference type="Proteomes" id="UP001336250"/>
    </source>
</evidence>
<keyword evidence="4" id="KW-0690">Ribosome biogenesis</keyword>